<evidence type="ECO:0000256" key="1">
    <source>
        <dbReference type="ARBA" id="ARBA00022723"/>
    </source>
</evidence>
<dbReference type="SMART" id="SM00744">
    <property type="entry name" value="RINGv"/>
    <property type="match status" value="1"/>
</dbReference>
<accession>A0A817AQ44</accession>
<dbReference type="InterPro" id="IPR013083">
    <property type="entry name" value="Znf_RING/FYVE/PHD"/>
</dbReference>
<dbReference type="CDD" id="cd16495">
    <property type="entry name" value="RING_CH-C4HC3_MARCH"/>
    <property type="match status" value="1"/>
</dbReference>
<keyword evidence="5" id="KW-0812">Transmembrane</keyword>
<dbReference type="InterPro" id="IPR011016">
    <property type="entry name" value="Znf_RING-CH"/>
</dbReference>
<keyword evidence="1" id="KW-0479">Metal-binding</keyword>
<feature type="non-terminal residue" evidence="7">
    <location>
        <position position="1"/>
    </location>
</feature>
<dbReference type="PROSITE" id="PS51292">
    <property type="entry name" value="ZF_RING_CH"/>
    <property type="match status" value="1"/>
</dbReference>
<protein>
    <recommendedName>
        <fullName evidence="6">RING-CH-type domain-containing protein</fullName>
    </recommendedName>
</protein>
<dbReference type="PANTHER" id="PTHR46347">
    <property type="entry name" value="RING/FYVE/PHD ZINC FINGER SUPERFAMILY PROTEIN"/>
    <property type="match status" value="1"/>
</dbReference>
<proteinExistence type="predicted"/>
<gene>
    <name evidence="7" type="ORF">XDN619_LOCUS36933</name>
</gene>
<evidence type="ECO:0000259" key="6">
    <source>
        <dbReference type="PROSITE" id="PS51292"/>
    </source>
</evidence>
<dbReference type="SUPFAM" id="SSF57850">
    <property type="entry name" value="RING/U-box"/>
    <property type="match status" value="1"/>
</dbReference>
<evidence type="ECO:0000256" key="5">
    <source>
        <dbReference type="SAM" id="Phobius"/>
    </source>
</evidence>
<dbReference type="EMBL" id="CAJNRG010019131">
    <property type="protein sequence ID" value="CAF2268825.1"/>
    <property type="molecule type" value="Genomic_DNA"/>
</dbReference>
<dbReference type="Pfam" id="PF12906">
    <property type="entry name" value="RINGv"/>
    <property type="match status" value="1"/>
</dbReference>
<dbReference type="PANTHER" id="PTHR46347:SF1">
    <property type="entry name" value="RING_FYVE_PHD ZINC FINGER SUPERFAMILY PROTEIN"/>
    <property type="match status" value="1"/>
</dbReference>
<dbReference type="GO" id="GO:0008270">
    <property type="term" value="F:zinc ion binding"/>
    <property type="evidence" value="ECO:0007669"/>
    <property type="project" value="UniProtKB-KW"/>
</dbReference>
<organism evidence="7 8">
    <name type="scientific">Rotaria magnacalcarata</name>
    <dbReference type="NCBI Taxonomy" id="392030"/>
    <lineage>
        <taxon>Eukaryota</taxon>
        <taxon>Metazoa</taxon>
        <taxon>Spiralia</taxon>
        <taxon>Gnathifera</taxon>
        <taxon>Rotifera</taxon>
        <taxon>Eurotatoria</taxon>
        <taxon>Bdelloidea</taxon>
        <taxon>Philodinida</taxon>
        <taxon>Philodinidae</taxon>
        <taxon>Rotaria</taxon>
    </lineage>
</organism>
<feature type="transmembrane region" description="Helical" evidence="5">
    <location>
        <begin position="141"/>
        <end position="165"/>
    </location>
</feature>
<keyword evidence="5" id="KW-1133">Transmembrane helix</keyword>
<keyword evidence="3" id="KW-0862">Zinc</keyword>
<dbReference type="Gene3D" id="3.30.40.10">
    <property type="entry name" value="Zinc/RING finger domain, C3HC4 (zinc finger)"/>
    <property type="match status" value="1"/>
</dbReference>
<reference evidence="7" key="1">
    <citation type="submission" date="2021-02" db="EMBL/GenBank/DDBJ databases">
        <authorList>
            <person name="Nowell W R."/>
        </authorList>
    </citation>
    <scope>NUCLEOTIDE SEQUENCE</scope>
</reference>
<dbReference type="Proteomes" id="UP000663887">
    <property type="component" value="Unassembled WGS sequence"/>
</dbReference>
<comment type="caution">
    <text evidence="7">The sequence shown here is derived from an EMBL/GenBank/DDBJ whole genome shotgun (WGS) entry which is preliminary data.</text>
</comment>
<sequence length="278" mass="31522">MSLENEFDLETGNNQLKQCCRICWDDGEPSDIISPCLRSGGSAYIHSKCLNDWRLENIGCASFKFCDVCKFEFVIETVLSDSKTERQRQLKYHLFVIRDATVIILMVQTVIIGLAFLLKMIDKTNETLKQLFPYSINGFMVYYLSAFLLLLTLSGVIIFIILFCASGNSTSSHNHVSRSSSLSSCIRKLLDCIVVDESKENYESSLKLQQAVRNPYKILITDKQDSLKRLQHSAPIVTFVKRNRSLSRSKVDPNPISSHLNEHVLPSRTESIAKPTKV</sequence>
<evidence type="ECO:0000256" key="4">
    <source>
        <dbReference type="SAM" id="MobiDB-lite"/>
    </source>
</evidence>
<evidence type="ECO:0000256" key="2">
    <source>
        <dbReference type="ARBA" id="ARBA00022771"/>
    </source>
</evidence>
<feature type="domain" description="RING-CH-type" evidence="6">
    <location>
        <begin position="12"/>
        <end position="76"/>
    </location>
</feature>
<keyword evidence="2" id="KW-0863">Zinc-finger</keyword>
<feature type="region of interest" description="Disordered" evidence="4">
    <location>
        <begin position="248"/>
        <end position="278"/>
    </location>
</feature>
<evidence type="ECO:0000313" key="7">
    <source>
        <dbReference type="EMBL" id="CAF2268825.1"/>
    </source>
</evidence>
<feature type="transmembrane region" description="Helical" evidence="5">
    <location>
        <begin position="96"/>
        <end position="121"/>
    </location>
</feature>
<dbReference type="AlphaFoldDB" id="A0A817AQ44"/>
<name>A0A817AQ44_9BILA</name>
<evidence type="ECO:0000313" key="8">
    <source>
        <dbReference type="Proteomes" id="UP000663887"/>
    </source>
</evidence>
<evidence type="ECO:0000256" key="3">
    <source>
        <dbReference type="ARBA" id="ARBA00022833"/>
    </source>
</evidence>
<keyword evidence="5" id="KW-0472">Membrane</keyword>